<dbReference type="Gene3D" id="3.40.50.150">
    <property type="entry name" value="Vaccinia Virus protein VP39"/>
    <property type="match status" value="1"/>
</dbReference>
<evidence type="ECO:0000256" key="1">
    <source>
        <dbReference type="ARBA" id="ARBA00006594"/>
    </source>
</evidence>
<dbReference type="EC" id="2.1.1.72" evidence="2"/>
<accession>A0A562RY53</accession>
<evidence type="ECO:0000256" key="2">
    <source>
        <dbReference type="ARBA" id="ARBA00011900"/>
    </source>
</evidence>
<evidence type="ECO:0000259" key="8">
    <source>
        <dbReference type="Pfam" id="PF02384"/>
    </source>
</evidence>
<keyword evidence="4" id="KW-0808">Transferase</keyword>
<keyword evidence="5" id="KW-0949">S-adenosyl-L-methionine</keyword>
<comment type="similarity">
    <text evidence="1">Belongs to the N(4)/N(6)-methyltransferase family.</text>
</comment>
<dbReference type="InterPro" id="IPR051537">
    <property type="entry name" value="DNA_Adenine_Mtase"/>
</dbReference>
<dbReference type="GO" id="GO:0009007">
    <property type="term" value="F:site-specific DNA-methyltransferase (adenine-specific) activity"/>
    <property type="evidence" value="ECO:0007669"/>
    <property type="project" value="UniProtKB-EC"/>
</dbReference>
<dbReference type="GO" id="GO:0008170">
    <property type="term" value="F:N-methyltransferase activity"/>
    <property type="evidence" value="ECO:0007669"/>
    <property type="project" value="InterPro"/>
</dbReference>
<dbReference type="InterPro" id="IPR002052">
    <property type="entry name" value="DNA_methylase_N6_adenine_CS"/>
</dbReference>
<evidence type="ECO:0000313" key="10">
    <source>
        <dbReference type="Proteomes" id="UP000318307"/>
    </source>
</evidence>
<evidence type="ECO:0000256" key="5">
    <source>
        <dbReference type="ARBA" id="ARBA00022691"/>
    </source>
</evidence>
<keyword evidence="3 9" id="KW-0489">Methyltransferase</keyword>
<evidence type="ECO:0000256" key="7">
    <source>
        <dbReference type="ARBA" id="ARBA00047942"/>
    </source>
</evidence>
<dbReference type="GO" id="GO:0032259">
    <property type="term" value="P:methylation"/>
    <property type="evidence" value="ECO:0007669"/>
    <property type="project" value="UniProtKB-KW"/>
</dbReference>
<proteinExistence type="inferred from homology"/>
<comment type="caution">
    <text evidence="9">The sequence shown here is derived from an EMBL/GenBank/DDBJ whole genome shotgun (WGS) entry which is preliminary data.</text>
</comment>
<comment type="catalytic activity">
    <reaction evidence="7">
        <text>a 2'-deoxyadenosine in DNA + S-adenosyl-L-methionine = an N(6)-methyl-2'-deoxyadenosine in DNA + S-adenosyl-L-homocysteine + H(+)</text>
        <dbReference type="Rhea" id="RHEA:15197"/>
        <dbReference type="Rhea" id="RHEA-COMP:12418"/>
        <dbReference type="Rhea" id="RHEA-COMP:12419"/>
        <dbReference type="ChEBI" id="CHEBI:15378"/>
        <dbReference type="ChEBI" id="CHEBI:57856"/>
        <dbReference type="ChEBI" id="CHEBI:59789"/>
        <dbReference type="ChEBI" id="CHEBI:90615"/>
        <dbReference type="ChEBI" id="CHEBI:90616"/>
        <dbReference type="EC" id="2.1.1.72"/>
    </reaction>
</comment>
<keyword evidence="6" id="KW-0680">Restriction system</keyword>
<dbReference type="EMBL" id="VLLC01000007">
    <property type="protein sequence ID" value="TWI73987.1"/>
    <property type="molecule type" value="Genomic_DNA"/>
</dbReference>
<evidence type="ECO:0000256" key="4">
    <source>
        <dbReference type="ARBA" id="ARBA00022679"/>
    </source>
</evidence>
<evidence type="ECO:0000256" key="6">
    <source>
        <dbReference type="ARBA" id="ARBA00022747"/>
    </source>
</evidence>
<dbReference type="InterPro" id="IPR003356">
    <property type="entry name" value="DNA_methylase_A-5"/>
</dbReference>
<sequence length="232" mass="25228">MSVKRPNDKKALPEKTAQGHRFHPVAVCLCEIHTGGFLAIAYEHIARKLGQSAASLDLATLKHDTFFGREKENLVFPIALANLVLHGIDQPNLWHGNTLTGRATYAALFEQAPKVFDYILTNPPFGGKEGKDAQKHFAFETSSTQVLFVQDILGELAPDGTCAILKTAGAANYGWVRVVRFSFGLSCSSLLIFRVNDRSPGTRKKAPARAVKGATARSPKLPSMVLRNSAVT</sequence>
<keyword evidence="10" id="KW-1185">Reference proteome</keyword>
<name>A0A562RY53_9BACT</name>
<dbReference type="GO" id="GO:0003677">
    <property type="term" value="F:DNA binding"/>
    <property type="evidence" value="ECO:0007669"/>
    <property type="project" value="InterPro"/>
</dbReference>
<dbReference type="GO" id="GO:0009307">
    <property type="term" value="P:DNA restriction-modification system"/>
    <property type="evidence" value="ECO:0007669"/>
    <property type="project" value="UniProtKB-KW"/>
</dbReference>
<feature type="domain" description="DNA methylase adenine-specific" evidence="8">
    <location>
        <begin position="34"/>
        <end position="169"/>
    </location>
</feature>
<dbReference type="PANTHER" id="PTHR42933:SF4">
    <property type="entry name" value="TYPE I RESTRICTION ENZYME ECOKI METHYLASE SUBUNIT"/>
    <property type="match status" value="1"/>
</dbReference>
<evidence type="ECO:0000313" key="9">
    <source>
        <dbReference type="EMBL" id="TWI73987.1"/>
    </source>
</evidence>
<dbReference type="AlphaFoldDB" id="A0A562RY53"/>
<reference evidence="9 10" key="1">
    <citation type="submission" date="2019-07" db="EMBL/GenBank/DDBJ databases">
        <title>Genome sequencing of 100 strains of the haloalkaliphilic chemolithoautotrophic sulfur-oxidizing bacterium Thioalkalivibrio.</title>
        <authorList>
            <person name="Muyzer G."/>
        </authorList>
    </citation>
    <scope>NUCLEOTIDE SEQUENCE [LARGE SCALE GENOMIC DNA]</scope>
    <source>
        <strain evidence="9 10">ASO4-4</strain>
    </source>
</reference>
<dbReference type="SUPFAM" id="SSF53335">
    <property type="entry name" value="S-adenosyl-L-methionine-dependent methyltransferases"/>
    <property type="match status" value="1"/>
</dbReference>
<dbReference type="PANTHER" id="PTHR42933">
    <property type="entry name" value="SLR6095 PROTEIN"/>
    <property type="match status" value="1"/>
</dbReference>
<protein>
    <recommendedName>
        <fullName evidence="2">site-specific DNA-methyltransferase (adenine-specific)</fullName>
        <ecNumber evidence="2">2.1.1.72</ecNumber>
    </recommendedName>
</protein>
<gene>
    <name evidence="9" type="ORF">LZ24_01217</name>
</gene>
<dbReference type="Pfam" id="PF02384">
    <property type="entry name" value="N6_Mtase"/>
    <property type="match status" value="1"/>
</dbReference>
<organism evidence="9 10">
    <name type="scientific">Desulfobotulus alkaliphilus</name>
    <dbReference type="NCBI Taxonomy" id="622671"/>
    <lineage>
        <taxon>Bacteria</taxon>
        <taxon>Pseudomonadati</taxon>
        <taxon>Thermodesulfobacteriota</taxon>
        <taxon>Desulfobacteria</taxon>
        <taxon>Desulfobacterales</taxon>
        <taxon>Desulfobacteraceae</taxon>
        <taxon>Desulfobotulus</taxon>
    </lineage>
</organism>
<dbReference type="InterPro" id="IPR029063">
    <property type="entry name" value="SAM-dependent_MTases_sf"/>
</dbReference>
<evidence type="ECO:0000256" key="3">
    <source>
        <dbReference type="ARBA" id="ARBA00022603"/>
    </source>
</evidence>
<dbReference type="Proteomes" id="UP000318307">
    <property type="component" value="Unassembled WGS sequence"/>
</dbReference>
<dbReference type="PROSITE" id="PS00092">
    <property type="entry name" value="N6_MTASE"/>
    <property type="match status" value="1"/>
</dbReference>